<dbReference type="Proteomes" id="UP001201701">
    <property type="component" value="Unassembled WGS sequence"/>
</dbReference>
<proteinExistence type="predicted"/>
<feature type="transmembrane region" description="Helical" evidence="1">
    <location>
        <begin position="204"/>
        <end position="226"/>
    </location>
</feature>
<dbReference type="Pfam" id="PF14378">
    <property type="entry name" value="PAP2_3"/>
    <property type="match status" value="1"/>
</dbReference>
<name>A0ABS9Q8T4_9HYPH</name>
<feature type="transmembrane region" description="Helical" evidence="1">
    <location>
        <begin position="168"/>
        <end position="192"/>
    </location>
</feature>
<evidence type="ECO:0000313" key="4">
    <source>
        <dbReference type="Proteomes" id="UP001201701"/>
    </source>
</evidence>
<dbReference type="RefSeq" id="WP_239361744.1">
    <property type="nucleotide sequence ID" value="NZ_JAKREW010000001.1"/>
</dbReference>
<dbReference type="SUPFAM" id="SSF48317">
    <property type="entry name" value="Acid phosphatase/Vanadium-dependent haloperoxidase"/>
    <property type="match status" value="1"/>
</dbReference>
<dbReference type="Gene3D" id="1.20.144.10">
    <property type="entry name" value="Phosphatidic acid phosphatase type 2/haloperoxidase"/>
    <property type="match status" value="1"/>
</dbReference>
<comment type="caution">
    <text evidence="3">The sequence shown here is derived from an EMBL/GenBank/DDBJ whole genome shotgun (WGS) entry which is preliminary data.</text>
</comment>
<organism evidence="3 4">
    <name type="scientific">Mesorhizobium retamae</name>
    <dbReference type="NCBI Taxonomy" id="2912854"/>
    <lineage>
        <taxon>Bacteria</taxon>
        <taxon>Pseudomonadati</taxon>
        <taxon>Pseudomonadota</taxon>
        <taxon>Alphaproteobacteria</taxon>
        <taxon>Hyphomicrobiales</taxon>
        <taxon>Phyllobacteriaceae</taxon>
        <taxon>Mesorhizobium</taxon>
    </lineage>
</organism>
<feature type="transmembrane region" description="Helical" evidence="1">
    <location>
        <begin position="57"/>
        <end position="78"/>
    </location>
</feature>
<feature type="transmembrane region" description="Helical" evidence="1">
    <location>
        <begin position="305"/>
        <end position="324"/>
    </location>
</feature>
<feature type="transmembrane region" description="Helical" evidence="1">
    <location>
        <begin position="114"/>
        <end position="134"/>
    </location>
</feature>
<evidence type="ECO:0000259" key="2">
    <source>
        <dbReference type="Pfam" id="PF14378"/>
    </source>
</evidence>
<dbReference type="EMBL" id="JAKREW010000001">
    <property type="protein sequence ID" value="MCG7503806.1"/>
    <property type="molecule type" value="Genomic_DNA"/>
</dbReference>
<keyword evidence="4" id="KW-1185">Reference proteome</keyword>
<keyword evidence="1" id="KW-1133">Transmembrane helix</keyword>
<protein>
    <submittedName>
        <fullName evidence="3">Phosphatase PAP2 family protein</fullName>
    </submittedName>
</protein>
<feature type="domain" description="Inositolphosphotransferase Aur1/Ipt1" evidence="2">
    <location>
        <begin position="147"/>
        <end position="341"/>
    </location>
</feature>
<keyword evidence="1" id="KW-0812">Transmembrane</keyword>
<dbReference type="InterPro" id="IPR026841">
    <property type="entry name" value="Aur1/Ipt1"/>
</dbReference>
<reference evidence="3 4" key="1">
    <citation type="submission" date="2022-02" db="EMBL/GenBank/DDBJ databases">
        <title>Draft genome sequence of Mezorhizobium retamae strain IRAMC:0171 isolated from Retama raetam nodules.</title>
        <authorList>
            <person name="Bengaied R."/>
            <person name="Sbissi I."/>
            <person name="Huber K."/>
            <person name="Ghodbane F."/>
            <person name="Nouioui I."/>
            <person name="Tarhouni M."/>
            <person name="Gtari M."/>
        </authorList>
    </citation>
    <scope>NUCLEOTIDE SEQUENCE [LARGE SCALE GENOMIC DNA]</scope>
    <source>
        <strain evidence="3 4">IRAMC:0171</strain>
    </source>
</reference>
<keyword evidence="1" id="KW-0472">Membrane</keyword>
<evidence type="ECO:0000313" key="3">
    <source>
        <dbReference type="EMBL" id="MCG7503806.1"/>
    </source>
</evidence>
<feature type="transmembrane region" description="Helical" evidence="1">
    <location>
        <begin position="27"/>
        <end position="45"/>
    </location>
</feature>
<sequence>MQADGALPLHRIFGNHLTRAVWQHRKLHGFAAATFGLATAAWLKTGNMPDVAIVLDYGFYFLSAAWICGCIFALIRLFQLAVVERHPAPLGAFIRSFGPVFADGERLANGINGFVVLTLFAISFSTLKGAIVLFHPFSWDLTLDSADKVLHFGRAPYEWLPWLTGAPFVLWLVNFAYNFWFVVLLAAMFATSFAAHDSRLRHRFLWSLMLLWLGGGFFLATVFSSAGPCFLARLGLSLDYQPLMTALETANRHYPIWALSTQDTLWDGYTGARPGSAGISAFPSMHVATAVLIALYAIRRSRLAGALLWMFAAVIMVGSVVLGWHYAVDGYAGALLAAVTWKVTGFVLQRRTPASLAEI</sequence>
<gene>
    <name evidence="3" type="ORF">L4923_02105</name>
</gene>
<dbReference type="InterPro" id="IPR036938">
    <property type="entry name" value="PAP2/HPO_sf"/>
</dbReference>
<evidence type="ECO:0000256" key="1">
    <source>
        <dbReference type="SAM" id="Phobius"/>
    </source>
</evidence>
<feature type="transmembrane region" description="Helical" evidence="1">
    <location>
        <begin position="277"/>
        <end position="298"/>
    </location>
</feature>
<accession>A0ABS9Q8T4</accession>